<dbReference type="EMBL" id="JAABLM010000003">
    <property type="protein sequence ID" value="NBL64245.1"/>
    <property type="molecule type" value="Genomic_DNA"/>
</dbReference>
<dbReference type="PROSITE" id="PS51257">
    <property type="entry name" value="PROKAR_LIPOPROTEIN"/>
    <property type="match status" value="1"/>
</dbReference>
<protein>
    <recommendedName>
        <fullName evidence="3">Lipoprotein</fullName>
    </recommendedName>
</protein>
<proteinExistence type="predicted"/>
<evidence type="ECO:0000313" key="1">
    <source>
        <dbReference type="EMBL" id="NBL64245.1"/>
    </source>
</evidence>
<dbReference type="Proteomes" id="UP000798602">
    <property type="component" value="Unassembled WGS sequence"/>
</dbReference>
<gene>
    <name evidence="1" type="ORF">GV828_03405</name>
</gene>
<organism evidence="1 2">
    <name type="scientific">Flavobacterium ichthyis</name>
    <dbReference type="NCBI Taxonomy" id="2698827"/>
    <lineage>
        <taxon>Bacteria</taxon>
        <taxon>Pseudomonadati</taxon>
        <taxon>Bacteroidota</taxon>
        <taxon>Flavobacteriia</taxon>
        <taxon>Flavobacteriales</taxon>
        <taxon>Flavobacteriaceae</taxon>
        <taxon>Flavobacterium</taxon>
    </lineage>
</organism>
<reference evidence="2" key="1">
    <citation type="submission" date="2020-01" db="EMBL/GenBank/DDBJ databases">
        <title>Sphingomonas sp. strain CSW-10.</title>
        <authorList>
            <person name="Chen W.-M."/>
        </authorList>
    </citation>
    <scope>NUCLEOTIDE SEQUENCE [LARGE SCALE GENOMIC DNA]</scope>
    <source>
        <strain evidence="2">NST-5</strain>
    </source>
</reference>
<accession>A0ABW9ZAZ1</accession>
<sequence length="339" mass="37912">MKKYLSLSFLALILCGCDDGDLTFDSFDFSQVQAKRCSNNSDILNSIFKINENEALILQFPQNEFPFLNKSKDTTFLLNANRKLTYRVFDENVSDGYFCSLLPPITPKVIDEWTSGANAQGQYRVVTRPVEGTSTLETAKYEHAITLNNIAMSSSTQSGSIIYETLNFGVFQTNTDVTFNFNNANIFRCSDAKIFKILDKNPGNVVNSPNINCVLEVTIPDSLLPEAGNTEAQPIFIDNNLVKVTYKVFYGDVFPANYCASANLPTLFEQWNGDNGIDQVNDIDDQGYISVTRSEATGQVSFNLVLRNVTYRRVTPVASSTEFQSTFVRQNDTFGIYIP</sequence>
<evidence type="ECO:0000313" key="2">
    <source>
        <dbReference type="Proteomes" id="UP000798602"/>
    </source>
</evidence>
<keyword evidence="2" id="KW-1185">Reference proteome</keyword>
<dbReference type="RefSeq" id="WP_166536073.1">
    <property type="nucleotide sequence ID" value="NZ_JAABLM010000003.1"/>
</dbReference>
<name>A0ABW9ZAZ1_9FLAO</name>
<evidence type="ECO:0008006" key="3">
    <source>
        <dbReference type="Google" id="ProtNLM"/>
    </source>
</evidence>
<comment type="caution">
    <text evidence="1">The sequence shown here is derived from an EMBL/GenBank/DDBJ whole genome shotgun (WGS) entry which is preliminary data.</text>
</comment>